<dbReference type="SMART" id="SM00361">
    <property type="entry name" value="RRM_1"/>
    <property type="match status" value="2"/>
</dbReference>
<dbReference type="GO" id="GO:0034063">
    <property type="term" value="P:stress granule assembly"/>
    <property type="evidence" value="ECO:0007669"/>
    <property type="project" value="TreeGrafter"/>
</dbReference>
<evidence type="ECO:0000256" key="2">
    <source>
        <dbReference type="PROSITE-ProRule" id="PRU00176"/>
    </source>
</evidence>
<dbReference type="InterPro" id="IPR000504">
    <property type="entry name" value="RRM_dom"/>
</dbReference>
<feature type="region of interest" description="Disordered" evidence="3">
    <location>
        <begin position="261"/>
        <end position="337"/>
    </location>
</feature>
<dbReference type="InterPro" id="IPR003954">
    <property type="entry name" value="RRM_euk-type"/>
</dbReference>
<dbReference type="Proteomes" id="UP000750334">
    <property type="component" value="Unassembled WGS sequence"/>
</dbReference>
<evidence type="ECO:0000256" key="3">
    <source>
        <dbReference type="SAM" id="MobiDB-lite"/>
    </source>
</evidence>
<feature type="compositionally biased region" description="Low complexity" evidence="3">
    <location>
        <begin position="10"/>
        <end position="44"/>
    </location>
</feature>
<name>A0A9P6WD22_MAUEX</name>
<feature type="compositionally biased region" description="Basic residues" evidence="3">
    <location>
        <begin position="270"/>
        <end position="279"/>
    </location>
</feature>
<protein>
    <submittedName>
        <fullName evidence="5">E3 ubiquitin-protein ligase pub1</fullName>
    </submittedName>
</protein>
<evidence type="ECO:0000313" key="5">
    <source>
        <dbReference type="EMBL" id="KAG0670560.1"/>
    </source>
</evidence>
<evidence type="ECO:0000259" key="4">
    <source>
        <dbReference type="PROSITE" id="PS50102"/>
    </source>
</evidence>
<dbReference type="Pfam" id="PF00076">
    <property type="entry name" value="RRM_1"/>
    <property type="match status" value="2"/>
</dbReference>
<dbReference type="PANTHER" id="PTHR47640">
    <property type="entry name" value="TRNA SELENOCYSTEINE 1-ASSOCIATED PROTEIN 1-RELATED-RELATED"/>
    <property type="match status" value="1"/>
</dbReference>
<gene>
    <name evidence="5" type="primary">PUB1</name>
    <name evidence="5" type="ORF">C6P45_002126</name>
</gene>
<feature type="domain" description="RRM" evidence="4">
    <location>
        <begin position="92"/>
        <end position="169"/>
    </location>
</feature>
<dbReference type="PROSITE" id="PS50102">
    <property type="entry name" value="RRM"/>
    <property type="match status" value="2"/>
</dbReference>
<organism evidence="5 6">
    <name type="scientific">Maudiozyma exigua</name>
    <name type="common">Yeast</name>
    <name type="synonym">Kazachstania exigua</name>
    <dbReference type="NCBI Taxonomy" id="34358"/>
    <lineage>
        <taxon>Eukaryota</taxon>
        <taxon>Fungi</taxon>
        <taxon>Dikarya</taxon>
        <taxon>Ascomycota</taxon>
        <taxon>Saccharomycotina</taxon>
        <taxon>Saccharomycetes</taxon>
        <taxon>Saccharomycetales</taxon>
        <taxon>Saccharomycetaceae</taxon>
        <taxon>Maudiozyma</taxon>
    </lineage>
</organism>
<dbReference type="SMART" id="SM00360">
    <property type="entry name" value="RRM"/>
    <property type="match status" value="2"/>
</dbReference>
<evidence type="ECO:0000256" key="1">
    <source>
        <dbReference type="ARBA" id="ARBA00022884"/>
    </source>
</evidence>
<dbReference type="GO" id="GO:0043488">
    <property type="term" value="P:regulation of mRNA stability"/>
    <property type="evidence" value="ECO:0007669"/>
    <property type="project" value="TreeGrafter"/>
</dbReference>
<dbReference type="GO" id="GO:0000184">
    <property type="term" value="P:nuclear-transcribed mRNA catabolic process, nonsense-mediated decay"/>
    <property type="evidence" value="ECO:0007669"/>
    <property type="project" value="TreeGrafter"/>
</dbReference>
<keyword evidence="6" id="KW-1185">Reference proteome</keyword>
<keyword evidence="1 2" id="KW-0694">RNA-binding</keyword>
<comment type="caution">
    <text evidence="5">The sequence shown here is derived from an EMBL/GenBank/DDBJ whole genome shotgun (WGS) entry which is preliminary data.</text>
</comment>
<dbReference type="AlphaFoldDB" id="A0A9P6WD22"/>
<reference evidence="5 6" key="1">
    <citation type="submission" date="2020-11" db="EMBL/GenBank/DDBJ databases">
        <title>Kefir isolates.</title>
        <authorList>
            <person name="Marcisauskas S."/>
            <person name="Kim Y."/>
            <person name="Blasche S."/>
        </authorList>
    </citation>
    <scope>NUCLEOTIDE SEQUENCE [LARGE SCALE GENOMIC DNA]</scope>
    <source>
        <strain evidence="5 6">OG2</strain>
    </source>
</reference>
<accession>A0A9P6WD22</accession>
<feature type="region of interest" description="Disordered" evidence="3">
    <location>
        <begin position="1"/>
        <end position="85"/>
    </location>
</feature>
<evidence type="ECO:0000313" key="6">
    <source>
        <dbReference type="Proteomes" id="UP000750334"/>
    </source>
</evidence>
<dbReference type="InterPro" id="IPR012677">
    <property type="entry name" value="Nucleotide-bd_a/b_plait_sf"/>
</dbReference>
<dbReference type="InterPro" id="IPR050825">
    <property type="entry name" value="RBM42_RBP45_47-like"/>
</dbReference>
<proteinExistence type="predicted"/>
<feature type="domain" description="RRM" evidence="4">
    <location>
        <begin position="180"/>
        <end position="258"/>
    </location>
</feature>
<feature type="compositionally biased region" description="Low complexity" evidence="3">
    <location>
        <begin position="280"/>
        <end position="333"/>
    </location>
</feature>
<dbReference type="InterPro" id="IPR035979">
    <property type="entry name" value="RBD_domain_sf"/>
</dbReference>
<dbReference type="GO" id="GO:0003729">
    <property type="term" value="F:mRNA binding"/>
    <property type="evidence" value="ECO:0007669"/>
    <property type="project" value="InterPro"/>
</dbReference>
<dbReference type="SUPFAM" id="SSF54928">
    <property type="entry name" value="RNA-binding domain, RBD"/>
    <property type="match status" value="3"/>
</dbReference>
<feature type="region of interest" description="Disordered" evidence="3">
    <location>
        <begin position="421"/>
        <end position="446"/>
    </location>
</feature>
<dbReference type="Gene3D" id="3.30.70.330">
    <property type="match status" value="2"/>
</dbReference>
<sequence>MAEEQENQPVVESTTVVEETISTPAETITTTTVETTNENGTETETVTKTEENDATEGEGTKQQVATTTEDDDKDENVVPANAAHGGRETSDKVLYVGNLDKAITEDVLKQYFQVAGQIADVKVMVDKKNNHVNYAFVEYLTHHDANVALQTLNGIQLESKKVKINWAFQSQQSSSDENNFNLFIGDLSVDVDDETLRAAFKEYPSFIQGHVMWDMQTGRSRGYGFASFSEQEDAQKAMDALQGREINGRPIRINWATKRENTTPQNNHNNHNHNNRRGGFRNNNGRNHSNNHNNQNNGMVPQMPMDGGNMMPPMQQQVPQQALPQQQQQQQQMVPPPVNPQAIDDKIRRAPQRVTTAYIGNIPHFATEADLIPLLQNFVALANFQFQGRNLRTGWGKERNTFMPQPPQGPPQPNMMQPVMMGNGPMVDMQGQQQMPPQESQEPQQQ</sequence>
<dbReference type="GO" id="GO:0010494">
    <property type="term" value="C:cytoplasmic stress granule"/>
    <property type="evidence" value="ECO:0007669"/>
    <property type="project" value="TreeGrafter"/>
</dbReference>
<dbReference type="PANTHER" id="PTHR47640:SF5">
    <property type="entry name" value="RRM DOMAIN-CONTAINING PROTEIN"/>
    <property type="match status" value="1"/>
</dbReference>
<dbReference type="OrthoDB" id="8093034at2759"/>
<dbReference type="EMBL" id="PUHR01000021">
    <property type="protein sequence ID" value="KAG0670560.1"/>
    <property type="molecule type" value="Genomic_DNA"/>
</dbReference>